<feature type="transmembrane region" description="Helical" evidence="1">
    <location>
        <begin position="100"/>
        <end position="119"/>
    </location>
</feature>
<feature type="transmembrane region" description="Helical" evidence="1">
    <location>
        <begin position="160"/>
        <end position="187"/>
    </location>
</feature>
<feature type="transmembrane region" description="Helical" evidence="1">
    <location>
        <begin position="54"/>
        <end position="79"/>
    </location>
</feature>
<feature type="transmembrane region" description="Helical" evidence="1">
    <location>
        <begin position="131"/>
        <end position="153"/>
    </location>
</feature>
<reference evidence="2 3" key="1">
    <citation type="submission" date="2020-04" db="EMBL/GenBank/DDBJ databases">
        <authorList>
            <person name="De Canck E."/>
        </authorList>
    </citation>
    <scope>NUCLEOTIDE SEQUENCE [LARGE SCALE GENOMIC DNA]</scope>
    <source>
        <strain evidence="2 3">LMG 29542</strain>
    </source>
</reference>
<feature type="transmembrane region" description="Helical" evidence="1">
    <location>
        <begin position="207"/>
        <end position="227"/>
    </location>
</feature>
<keyword evidence="1" id="KW-1133">Transmembrane helix</keyword>
<dbReference type="EMBL" id="CADIKH010000007">
    <property type="protein sequence ID" value="CAB3752590.1"/>
    <property type="molecule type" value="Genomic_DNA"/>
</dbReference>
<keyword evidence="1" id="KW-0472">Membrane</keyword>
<evidence type="ECO:0000313" key="2">
    <source>
        <dbReference type="EMBL" id="CAB3752590.1"/>
    </source>
</evidence>
<organism evidence="2 3">
    <name type="scientific">Paraburkholderia humisilvae</name>
    <dbReference type="NCBI Taxonomy" id="627669"/>
    <lineage>
        <taxon>Bacteria</taxon>
        <taxon>Pseudomonadati</taxon>
        <taxon>Pseudomonadota</taxon>
        <taxon>Betaproteobacteria</taxon>
        <taxon>Burkholderiales</taxon>
        <taxon>Burkholderiaceae</taxon>
        <taxon>Paraburkholderia</taxon>
    </lineage>
</organism>
<evidence type="ECO:0000313" key="3">
    <source>
        <dbReference type="Proteomes" id="UP000494363"/>
    </source>
</evidence>
<proteinExistence type="predicted"/>
<protein>
    <submittedName>
        <fullName evidence="2">Uncharacterized protein</fullName>
    </submittedName>
</protein>
<accession>A0A6J5DE49</accession>
<keyword evidence="1" id="KW-0812">Transmembrane</keyword>
<name>A0A6J5DE49_9BURK</name>
<dbReference type="AlphaFoldDB" id="A0A6J5DE49"/>
<evidence type="ECO:0000256" key="1">
    <source>
        <dbReference type="SAM" id="Phobius"/>
    </source>
</evidence>
<sequence length="229" mass="25675">MENPLRTPSFLRPTYPMQNTMPMPVLRALLNRTRSWLQHHTRAFRRSDFWPGRMLWQAAIVPVAWALPAIVGVIVTDWLGSHRSVNYLQTAIQEGIGPHIWNVFAMLGVMLVGLLIAAPRQRWLAVAAHQMLQNTYSLGALMFGLLLGEWICLSASQHTFVFIIAAGLMFAFAFCLNLTVWYVAFLVSPARLNTGFMHSVAQLAPQFRLPLAAAILAVALDSIYVYLGK</sequence>
<gene>
    <name evidence="2" type="ORF">LMG29542_01825</name>
</gene>
<keyword evidence="3" id="KW-1185">Reference proteome</keyword>
<dbReference type="Proteomes" id="UP000494363">
    <property type="component" value="Unassembled WGS sequence"/>
</dbReference>